<keyword evidence="2" id="KW-1185">Reference proteome</keyword>
<dbReference type="OrthoDB" id="2086651at2"/>
<proteinExistence type="predicted"/>
<sequence length="66" mass="8010">MDYAIERAEPYVVKTEMLKNQTHQSFRWKEIALSNDKNILISMLQPYERVIQRYPLEVIKSHPKQY</sequence>
<dbReference type="Proteomes" id="UP000284416">
    <property type="component" value="Unassembled WGS sequence"/>
</dbReference>
<evidence type="ECO:0000313" key="1">
    <source>
        <dbReference type="EMBL" id="RHW37305.1"/>
    </source>
</evidence>
<dbReference type="EMBL" id="QWEG01000010">
    <property type="protein sequence ID" value="RHW37305.1"/>
    <property type="molecule type" value="Genomic_DNA"/>
</dbReference>
<dbReference type="AlphaFoldDB" id="A0A417YR35"/>
<protein>
    <submittedName>
        <fullName evidence="1">Uncharacterized protein</fullName>
    </submittedName>
</protein>
<accession>A0A417YR35</accession>
<comment type="caution">
    <text evidence="1">The sequence shown here is derived from an EMBL/GenBank/DDBJ whole genome shotgun (WGS) entry which is preliminary data.</text>
</comment>
<reference evidence="1 2" key="1">
    <citation type="journal article" date="2017" name="Int. J. Syst. Evol. Microbiol.">
        <title>Bacillus notoginsengisoli sp. nov., a novel bacterium isolated from the rhizosphere of Panax notoginseng.</title>
        <authorList>
            <person name="Zhang M.Y."/>
            <person name="Cheng J."/>
            <person name="Cai Y."/>
            <person name="Zhang T.Y."/>
            <person name="Wu Y.Y."/>
            <person name="Manikprabhu D."/>
            <person name="Li W.J."/>
            <person name="Zhang Y.X."/>
        </authorList>
    </citation>
    <scope>NUCLEOTIDE SEQUENCE [LARGE SCALE GENOMIC DNA]</scope>
    <source>
        <strain evidence="1 2">JCM 30743</strain>
    </source>
</reference>
<evidence type="ECO:0000313" key="2">
    <source>
        <dbReference type="Proteomes" id="UP000284416"/>
    </source>
</evidence>
<organism evidence="1 2">
    <name type="scientific">Neobacillus notoginsengisoli</name>
    <dbReference type="NCBI Taxonomy" id="1578198"/>
    <lineage>
        <taxon>Bacteria</taxon>
        <taxon>Bacillati</taxon>
        <taxon>Bacillota</taxon>
        <taxon>Bacilli</taxon>
        <taxon>Bacillales</taxon>
        <taxon>Bacillaceae</taxon>
        <taxon>Neobacillus</taxon>
    </lineage>
</organism>
<gene>
    <name evidence="1" type="ORF">D1B31_16190</name>
</gene>
<dbReference type="RefSeq" id="WP_118922265.1">
    <property type="nucleotide sequence ID" value="NZ_QWEG01000010.1"/>
</dbReference>
<name>A0A417YR35_9BACI</name>